<dbReference type="InterPro" id="IPR001650">
    <property type="entry name" value="Helicase_C-like"/>
</dbReference>
<dbReference type="EMBL" id="UYYB01000804">
    <property type="protein sequence ID" value="VDM65481.1"/>
    <property type="molecule type" value="Genomic_DNA"/>
</dbReference>
<dbReference type="SUPFAM" id="SSF52540">
    <property type="entry name" value="P-loop containing nucleoside triphosphate hydrolases"/>
    <property type="match status" value="1"/>
</dbReference>
<dbReference type="PANTHER" id="PTHR14074:SF29">
    <property type="entry name" value="DICER-RELATED HELICASE"/>
    <property type="match status" value="1"/>
</dbReference>
<evidence type="ECO:0000313" key="2">
    <source>
        <dbReference type="EMBL" id="VDM65481.1"/>
    </source>
</evidence>
<evidence type="ECO:0000259" key="1">
    <source>
        <dbReference type="PROSITE" id="PS51194"/>
    </source>
</evidence>
<dbReference type="SMART" id="SM00490">
    <property type="entry name" value="HELICc"/>
    <property type="match status" value="1"/>
</dbReference>
<proteinExistence type="predicted"/>
<feature type="domain" description="Helicase C-terminal" evidence="1">
    <location>
        <begin position="1"/>
        <end position="129"/>
    </location>
</feature>
<organism evidence="2 3">
    <name type="scientific">Strongylus vulgaris</name>
    <name type="common">Blood worm</name>
    <dbReference type="NCBI Taxonomy" id="40348"/>
    <lineage>
        <taxon>Eukaryota</taxon>
        <taxon>Metazoa</taxon>
        <taxon>Ecdysozoa</taxon>
        <taxon>Nematoda</taxon>
        <taxon>Chromadorea</taxon>
        <taxon>Rhabditida</taxon>
        <taxon>Rhabditina</taxon>
        <taxon>Rhabditomorpha</taxon>
        <taxon>Strongyloidea</taxon>
        <taxon>Strongylidae</taxon>
        <taxon>Strongylus</taxon>
    </lineage>
</organism>
<protein>
    <recommendedName>
        <fullName evidence="1">Helicase C-terminal domain-containing protein</fullName>
    </recommendedName>
</protein>
<accession>A0A3P7HWU7</accession>
<reference evidence="2 3" key="1">
    <citation type="submission" date="2018-11" db="EMBL/GenBank/DDBJ databases">
        <authorList>
            <consortium name="Pathogen Informatics"/>
        </authorList>
    </citation>
    <scope>NUCLEOTIDE SEQUENCE [LARGE SCALE GENOMIC DNA]</scope>
</reference>
<dbReference type="PROSITE" id="PS51194">
    <property type="entry name" value="HELICASE_CTER"/>
    <property type="match status" value="1"/>
</dbReference>
<dbReference type="Gene3D" id="3.40.50.300">
    <property type="entry name" value="P-loop containing nucleotide triphosphate hydrolases"/>
    <property type="match status" value="2"/>
</dbReference>
<name>A0A3P7HWU7_STRVU</name>
<dbReference type="OrthoDB" id="416741at2759"/>
<dbReference type="GO" id="GO:0005737">
    <property type="term" value="C:cytoplasm"/>
    <property type="evidence" value="ECO:0007669"/>
    <property type="project" value="TreeGrafter"/>
</dbReference>
<dbReference type="InterPro" id="IPR051363">
    <property type="entry name" value="RLR_Helicase"/>
</dbReference>
<dbReference type="AlphaFoldDB" id="A0A3P7HWU7"/>
<dbReference type="Pfam" id="PF00271">
    <property type="entry name" value="Helicase_C"/>
    <property type="match status" value="1"/>
</dbReference>
<keyword evidence="3" id="KW-1185">Reference proteome</keyword>
<dbReference type="Proteomes" id="UP000270094">
    <property type="component" value="Unassembled WGS sequence"/>
</dbReference>
<sequence length="149" mass="17122">MDCEWITAAINLLGLNRGSCEITTKREQKEKLRSYSLAKLLRFKSGETRILVATSVADEGLDVAECNLVIKYNYVSNEIAHVQRRGRGRAENSRSILLTQNLKLKEQEEKNVLKERLMNQVLCAIEENRINLVDRVRNITRGLDQSRMC</sequence>
<gene>
    <name evidence="2" type="ORF">SVUK_LOCUS479</name>
</gene>
<evidence type="ECO:0000313" key="3">
    <source>
        <dbReference type="Proteomes" id="UP000270094"/>
    </source>
</evidence>
<dbReference type="PANTHER" id="PTHR14074">
    <property type="entry name" value="HELICASE WITH DEATH DOMAIN-RELATED"/>
    <property type="match status" value="1"/>
</dbReference>
<dbReference type="InterPro" id="IPR027417">
    <property type="entry name" value="P-loop_NTPase"/>
</dbReference>